<dbReference type="EMBL" id="JAMSHJ010000001">
    <property type="protein sequence ID" value="KAI5445312.1"/>
    <property type="molecule type" value="Genomic_DNA"/>
</dbReference>
<keyword evidence="1" id="KW-0812">Transmembrane</keyword>
<reference evidence="3 4" key="1">
    <citation type="journal article" date="2022" name="Nat. Genet.">
        <title>Improved pea reference genome and pan-genome highlight genomic features and evolutionary characteristics.</title>
        <authorList>
            <person name="Yang T."/>
            <person name="Liu R."/>
            <person name="Luo Y."/>
            <person name="Hu S."/>
            <person name="Wang D."/>
            <person name="Wang C."/>
            <person name="Pandey M.K."/>
            <person name="Ge S."/>
            <person name="Xu Q."/>
            <person name="Li N."/>
            <person name="Li G."/>
            <person name="Huang Y."/>
            <person name="Saxena R.K."/>
            <person name="Ji Y."/>
            <person name="Li M."/>
            <person name="Yan X."/>
            <person name="He Y."/>
            <person name="Liu Y."/>
            <person name="Wang X."/>
            <person name="Xiang C."/>
            <person name="Varshney R.K."/>
            <person name="Ding H."/>
            <person name="Gao S."/>
            <person name="Zong X."/>
        </authorList>
    </citation>
    <scope>NUCLEOTIDE SEQUENCE [LARGE SCALE GENOMIC DNA]</scope>
    <source>
        <strain evidence="3 4">cv. Zhongwan 6</strain>
    </source>
</reference>
<dbReference type="GO" id="GO:0046872">
    <property type="term" value="F:metal ion binding"/>
    <property type="evidence" value="ECO:0007669"/>
    <property type="project" value="InterPro"/>
</dbReference>
<comment type="caution">
    <text evidence="3">The sequence shown here is derived from an EMBL/GenBank/DDBJ whole genome shotgun (WGS) entry which is preliminary data.</text>
</comment>
<feature type="non-terminal residue" evidence="3">
    <location>
        <position position="129"/>
    </location>
</feature>
<dbReference type="Gramene" id="Psat01G0351800-T1">
    <property type="protein sequence ID" value="KAI5445312.1"/>
    <property type="gene ID" value="KIW84_013518"/>
</dbReference>
<keyword evidence="4" id="KW-1185">Reference proteome</keyword>
<feature type="transmembrane region" description="Helical" evidence="1">
    <location>
        <begin position="62"/>
        <end position="80"/>
    </location>
</feature>
<dbReference type="Proteomes" id="UP001058974">
    <property type="component" value="Chromosome 1"/>
</dbReference>
<feature type="domain" description="Late nodulin" evidence="2">
    <location>
        <begin position="56"/>
        <end position="109"/>
    </location>
</feature>
<proteinExistence type="predicted"/>
<organism evidence="3 4">
    <name type="scientific">Pisum sativum</name>
    <name type="common">Garden pea</name>
    <name type="synonym">Lathyrus oleraceus</name>
    <dbReference type="NCBI Taxonomy" id="3888"/>
    <lineage>
        <taxon>Eukaryota</taxon>
        <taxon>Viridiplantae</taxon>
        <taxon>Streptophyta</taxon>
        <taxon>Embryophyta</taxon>
        <taxon>Tracheophyta</taxon>
        <taxon>Spermatophyta</taxon>
        <taxon>Magnoliopsida</taxon>
        <taxon>eudicotyledons</taxon>
        <taxon>Gunneridae</taxon>
        <taxon>Pentapetalae</taxon>
        <taxon>rosids</taxon>
        <taxon>fabids</taxon>
        <taxon>Fabales</taxon>
        <taxon>Fabaceae</taxon>
        <taxon>Papilionoideae</taxon>
        <taxon>50 kb inversion clade</taxon>
        <taxon>NPAAA clade</taxon>
        <taxon>Hologalegina</taxon>
        <taxon>IRL clade</taxon>
        <taxon>Fabeae</taxon>
        <taxon>Lathyrus</taxon>
    </lineage>
</organism>
<name>A0A9D5BKG3_PEA</name>
<keyword evidence="1" id="KW-1133">Transmembrane helix</keyword>
<gene>
    <name evidence="3" type="ORF">KIW84_013518</name>
</gene>
<dbReference type="InterPro" id="IPR009810">
    <property type="entry name" value="Nodulin_late_dom"/>
</dbReference>
<evidence type="ECO:0000313" key="4">
    <source>
        <dbReference type="Proteomes" id="UP001058974"/>
    </source>
</evidence>
<evidence type="ECO:0000313" key="3">
    <source>
        <dbReference type="EMBL" id="KAI5445312.1"/>
    </source>
</evidence>
<keyword evidence="1" id="KW-0472">Membrane</keyword>
<evidence type="ECO:0000256" key="1">
    <source>
        <dbReference type="SAM" id="Phobius"/>
    </source>
</evidence>
<protein>
    <recommendedName>
        <fullName evidence="2">Late nodulin domain-containing protein</fullName>
    </recommendedName>
</protein>
<evidence type="ECO:0000259" key="2">
    <source>
        <dbReference type="Pfam" id="PF07127"/>
    </source>
</evidence>
<sequence length="129" mass="14818">LVDPKRQIIYIEYANDFNSHTNFPKASLESLSLYIDGTNLIIHLGINVCYMNSKKMPEIHKSLYTIILFIYLFFVVKDVSSGRSIHCYKQCRPLLCLSSMKAFCVNDQCICIRVSQPVVEPEPETKPEP</sequence>
<dbReference type="AlphaFoldDB" id="A0A9D5BKG3"/>
<accession>A0A9D5BKG3</accession>
<dbReference type="Pfam" id="PF07127">
    <property type="entry name" value="Nodulin_late"/>
    <property type="match status" value="1"/>
</dbReference>